<feature type="region of interest" description="Disordered" evidence="1">
    <location>
        <begin position="13"/>
        <end position="37"/>
    </location>
</feature>
<evidence type="ECO:0000313" key="4">
    <source>
        <dbReference type="EnsemblMetazoa" id="CapteP194896"/>
    </source>
</evidence>
<evidence type="ECO:0000256" key="1">
    <source>
        <dbReference type="SAM" id="MobiDB-lite"/>
    </source>
</evidence>
<reference evidence="4" key="3">
    <citation type="submission" date="2015-06" db="UniProtKB">
        <authorList>
            <consortium name="EnsemblMetazoa"/>
        </authorList>
    </citation>
    <scope>IDENTIFICATION</scope>
</reference>
<dbReference type="OrthoDB" id="6159314at2759"/>
<dbReference type="AlphaFoldDB" id="R7TTW4"/>
<dbReference type="InterPro" id="IPR005162">
    <property type="entry name" value="Retrotrans_gag_dom"/>
</dbReference>
<accession>R7TTW4</accession>
<proteinExistence type="predicted"/>
<sequence>MLELMAVLGQRGVASGGPETLPQSSAAPPRKPLKSTKVDNDTFFQDHFAPEQGTGMMGSDAELLNTIEKRQNRPPRSTLKPPAMNVNRERDVSWGKPLPTWTAAGLLTLQPIRMIGALLSLFEGRRRQQRNRIHLLLILGCGNSPGSRLPPHRRCSYALLKEKLLTRFNVVQAPAVLRKQLQDVRQGMEESRQEFASRVQQLARDAHPSLVTEAVEPMAVDAFLRGCKEKLAAYSVLN</sequence>
<dbReference type="EnsemblMetazoa" id="CapteT194896">
    <property type="protein sequence ID" value="CapteP194896"/>
    <property type="gene ID" value="CapteG194896"/>
</dbReference>
<keyword evidence="5" id="KW-1185">Reference proteome</keyword>
<dbReference type="Proteomes" id="UP000014760">
    <property type="component" value="Unassembled WGS sequence"/>
</dbReference>
<reference evidence="5" key="1">
    <citation type="submission" date="2012-12" db="EMBL/GenBank/DDBJ databases">
        <authorList>
            <person name="Hellsten U."/>
            <person name="Grimwood J."/>
            <person name="Chapman J.A."/>
            <person name="Shapiro H."/>
            <person name="Aerts A."/>
            <person name="Otillar R.P."/>
            <person name="Terry A.Y."/>
            <person name="Boore J.L."/>
            <person name="Simakov O."/>
            <person name="Marletaz F."/>
            <person name="Cho S.-J."/>
            <person name="Edsinger-Gonzales E."/>
            <person name="Havlak P."/>
            <person name="Kuo D.-H."/>
            <person name="Larsson T."/>
            <person name="Lv J."/>
            <person name="Arendt D."/>
            <person name="Savage R."/>
            <person name="Osoegawa K."/>
            <person name="de Jong P."/>
            <person name="Lindberg D.R."/>
            <person name="Seaver E.C."/>
            <person name="Weisblat D.A."/>
            <person name="Putnam N.H."/>
            <person name="Grigoriev I.V."/>
            <person name="Rokhsar D.S."/>
        </authorList>
    </citation>
    <scope>NUCLEOTIDE SEQUENCE</scope>
    <source>
        <strain evidence="5">I ESC-2004</strain>
    </source>
</reference>
<dbReference type="HOGENOM" id="CLU_1166800_0_0_1"/>
<organism evidence="3">
    <name type="scientific">Capitella teleta</name>
    <name type="common">Polychaete worm</name>
    <dbReference type="NCBI Taxonomy" id="283909"/>
    <lineage>
        <taxon>Eukaryota</taxon>
        <taxon>Metazoa</taxon>
        <taxon>Spiralia</taxon>
        <taxon>Lophotrochozoa</taxon>
        <taxon>Annelida</taxon>
        <taxon>Polychaeta</taxon>
        <taxon>Sedentaria</taxon>
        <taxon>Scolecida</taxon>
        <taxon>Capitellidae</taxon>
        <taxon>Capitella</taxon>
    </lineage>
</organism>
<protein>
    <recommendedName>
        <fullName evidence="2">Retrotransposon gag domain-containing protein</fullName>
    </recommendedName>
</protein>
<evidence type="ECO:0000313" key="3">
    <source>
        <dbReference type="EMBL" id="ELT94455.1"/>
    </source>
</evidence>
<gene>
    <name evidence="3" type="ORF">CAPTEDRAFT_194896</name>
</gene>
<evidence type="ECO:0000259" key="2">
    <source>
        <dbReference type="Pfam" id="PF03732"/>
    </source>
</evidence>
<dbReference type="Pfam" id="PF03732">
    <property type="entry name" value="Retrotrans_gag"/>
    <property type="match status" value="1"/>
</dbReference>
<name>R7TTW4_CAPTE</name>
<dbReference type="EMBL" id="KB309421">
    <property type="protein sequence ID" value="ELT94455.1"/>
    <property type="molecule type" value="Genomic_DNA"/>
</dbReference>
<evidence type="ECO:0000313" key="5">
    <source>
        <dbReference type="Proteomes" id="UP000014760"/>
    </source>
</evidence>
<reference evidence="3 5" key="2">
    <citation type="journal article" date="2013" name="Nature">
        <title>Insights into bilaterian evolution from three spiralian genomes.</title>
        <authorList>
            <person name="Simakov O."/>
            <person name="Marletaz F."/>
            <person name="Cho S.J."/>
            <person name="Edsinger-Gonzales E."/>
            <person name="Havlak P."/>
            <person name="Hellsten U."/>
            <person name="Kuo D.H."/>
            <person name="Larsson T."/>
            <person name="Lv J."/>
            <person name="Arendt D."/>
            <person name="Savage R."/>
            <person name="Osoegawa K."/>
            <person name="de Jong P."/>
            <person name="Grimwood J."/>
            <person name="Chapman J.A."/>
            <person name="Shapiro H."/>
            <person name="Aerts A."/>
            <person name="Otillar R.P."/>
            <person name="Terry A.Y."/>
            <person name="Boore J.L."/>
            <person name="Grigoriev I.V."/>
            <person name="Lindberg D.R."/>
            <person name="Seaver E.C."/>
            <person name="Weisblat D.A."/>
            <person name="Putnam N.H."/>
            <person name="Rokhsar D.S."/>
        </authorList>
    </citation>
    <scope>NUCLEOTIDE SEQUENCE</scope>
    <source>
        <strain evidence="3 5">I ESC-2004</strain>
    </source>
</reference>
<dbReference type="EMBL" id="AMQN01012287">
    <property type="status" value="NOT_ANNOTATED_CDS"/>
    <property type="molecule type" value="Genomic_DNA"/>
</dbReference>
<feature type="domain" description="Retrotransposon gag" evidence="2">
    <location>
        <begin position="152"/>
        <end position="227"/>
    </location>
</feature>